<dbReference type="Pfam" id="PF00903">
    <property type="entry name" value="Glyoxalase"/>
    <property type="match status" value="1"/>
</dbReference>
<dbReference type="PANTHER" id="PTHR33993">
    <property type="entry name" value="GLYOXALASE-RELATED"/>
    <property type="match status" value="1"/>
</dbReference>
<keyword evidence="3" id="KW-1185">Reference proteome</keyword>
<accession>A0A5R9FAC2</accession>
<reference evidence="2 3" key="1">
    <citation type="submission" date="2019-05" db="EMBL/GenBank/DDBJ databases">
        <title>Streptomyces sp. NEAU-C151, a novel actinomycete isolated from soil.</title>
        <authorList>
            <person name="Han L."/>
            <person name="Jiang H."/>
        </authorList>
    </citation>
    <scope>NUCLEOTIDE SEQUENCE [LARGE SCALE GENOMIC DNA]</scope>
    <source>
        <strain evidence="2 3">NEAU-C151</strain>
    </source>
</reference>
<organism evidence="2 3">
    <name type="scientific">Streptomyces montanus</name>
    <dbReference type="NCBI Taxonomy" id="2580423"/>
    <lineage>
        <taxon>Bacteria</taxon>
        <taxon>Bacillati</taxon>
        <taxon>Actinomycetota</taxon>
        <taxon>Actinomycetes</taxon>
        <taxon>Kitasatosporales</taxon>
        <taxon>Streptomycetaceae</taxon>
        <taxon>Streptomyces</taxon>
    </lineage>
</organism>
<evidence type="ECO:0000313" key="2">
    <source>
        <dbReference type="EMBL" id="TLS39479.1"/>
    </source>
</evidence>
<evidence type="ECO:0000313" key="3">
    <source>
        <dbReference type="Proteomes" id="UP000305906"/>
    </source>
</evidence>
<comment type="caution">
    <text evidence="2">The sequence shown here is derived from an EMBL/GenBank/DDBJ whole genome shotgun (WGS) entry which is preliminary data.</text>
</comment>
<feature type="domain" description="VOC" evidence="1">
    <location>
        <begin position="17"/>
        <end position="127"/>
    </location>
</feature>
<dbReference type="InterPro" id="IPR052164">
    <property type="entry name" value="Anthracycline_SecMetBiosynth"/>
</dbReference>
<dbReference type="AlphaFoldDB" id="A0A5R9FAC2"/>
<dbReference type="PROSITE" id="PS51819">
    <property type="entry name" value="VOC"/>
    <property type="match status" value="1"/>
</dbReference>
<evidence type="ECO:0000259" key="1">
    <source>
        <dbReference type="PROSITE" id="PS51819"/>
    </source>
</evidence>
<dbReference type="PANTHER" id="PTHR33993:SF10">
    <property type="entry name" value="CONSERVED PROTEIN"/>
    <property type="match status" value="1"/>
</dbReference>
<gene>
    <name evidence="2" type="ORF">FE633_46680</name>
</gene>
<dbReference type="CDD" id="cd07247">
    <property type="entry name" value="SgaA_N_like"/>
    <property type="match status" value="1"/>
</dbReference>
<dbReference type="SUPFAM" id="SSF54593">
    <property type="entry name" value="Glyoxalase/Bleomycin resistance protein/Dihydroxybiphenyl dioxygenase"/>
    <property type="match status" value="2"/>
</dbReference>
<sequence>MADSTASAASAGFAEGVPCWLEAQLSDVEAGKRFYGELFGWTFEAAHATSTWAYSEGLAVAALVPKRDGRMPTVWTVHFATRDAAGMVRRIREAGGQVITTPVPVGPYGTMALAADPEGAVFGLWEGAEHAGFERRYEPGTFCRAELYSRDPEAVAPFYEDVPLGALGGFGEEGAGTPDAAAGDAGTEDFGRSAVRDVFAAEMPPHFLVHFAVEDCETVLGTVIGLGGRIQVAPFDTSYGVVAVVTDNQGASFAVLQR</sequence>
<dbReference type="Gene3D" id="3.10.180.10">
    <property type="entry name" value="2,3-Dihydroxybiphenyl 1,2-Dioxygenase, domain 1"/>
    <property type="match status" value="2"/>
</dbReference>
<dbReference type="InterPro" id="IPR037523">
    <property type="entry name" value="VOC_core"/>
</dbReference>
<dbReference type="RefSeq" id="WP_138051228.1">
    <property type="nucleotide sequence ID" value="NZ_VBZC01000140.1"/>
</dbReference>
<dbReference type="InterPro" id="IPR029068">
    <property type="entry name" value="Glyas_Bleomycin-R_OHBP_Dase"/>
</dbReference>
<proteinExistence type="predicted"/>
<dbReference type="Proteomes" id="UP000305906">
    <property type="component" value="Unassembled WGS sequence"/>
</dbReference>
<protein>
    <submittedName>
        <fullName evidence="2">VOC family protein</fullName>
    </submittedName>
</protein>
<dbReference type="InterPro" id="IPR004360">
    <property type="entry name" value="Glyas_Fos-R_dOase_dom"/>
</dbReference>
<name>A0A5R9FAC2_9ACTN</name>
<dbReference type="EMBL" id="VBZC01000140">
    <property type="protein sequence ID" value="TLS39479.1"/>
    <property type="molecule type" value="Genomic_DNA"/>
</dbReference>